<dbReference type="EMBL" id="FOUU01000001">
    <property type="protein sequence ID" value="SFM47498.1"/>
    <property type="molecule type" value="Genomic_DNA"/>
</dbReference>
<keyword evidence="5 12" id="KW-0812">Transmembrane</keyword>
<evidence type="ECO:0000256" key="1">
    <source>
        <dbReference type="ARBA" id="ARBA00006257"/>
    </source>
</evidence>
<keyword evidence="8 12" id="KW-1133">Transmembrane helix</keyword>
<name>A0A1I4R5A8_9BACT</name>
<evidence type="ECO:0000313" key="13">
    <source>
        <dbReference type="EMBL" id="SFM47498.1"/>
    </source>
</evidence>
<dbReference type="RefSeq" id="WP_093393103.1">
    <property type="nucleotide sequence ID" value="NZ_FOUU01000001.1"/>
</dbReference>
<evidence type="ECO:0000256" key="5">
    <source>
        <dbReference type="ARBA" id="ARBA00022692"/>
    </source>
</evidence>
<dbReference type="PANTHER" id="PTHR30587">
    <property type="entry name" value="FLAGELLAR BIOSYNTHETIC PROTEIN FLIP"/>
    <property type="match status" value="1"/>
</dbReference>
<dbReference type="InterPro" id="IPR005838">
    <property type="entry name" value="T3SS_IM_P"/>
</dbReference>
<evidence type="ECO:0000256" key="8">
    <source>
        <dbReference type="ARBA" id="ARBA00022989"/>
    </source>
</evidence>
<dbReference type="InterPro" id="IPR005837">
    <property type="entry name" value="FliP"/>
</dbReference>
<keyword evidence="9 12" id="KW-0472">Membrane</keyword>
<dbReference type="NCBIfam" id="TIGR01103">
    <property type="entry name" value="fliP"/>
    <property type="match status" value="1"/>
</dbReference>
<evidence type="ECO:0000256" key="12">
    <source>
        <dbReference type="RuleBase" id="RU362069"/>
    </source>
</evidence>
<dbReference type="GO" id="GO:0009425">
    <property type="term" value="C:bacterial-type flagellum basal body"/>
    <property type="evidence" value="ECO:0007669"/>
    <property type="project" value="UniProtKB-SubCell"/>
</dbReference>
<keyword evidence="11 12" id="KW-1006">Bacterial flagellum protein export</keyword>
<comment type="similarity">
    <text evidence="1 12">Belongs to the FliP/MopC/SpaP family.</text>
</comment>
<feature type="transmembrane region" description="Helical" evidence="12">
    <location>
        <begin position="58"/>
        <end position="91"/>
    </location>
</feature>
<dbReference type="Proteomes" id="UP000199611">
    <property type="component" value="Unassembled WGS sequence"/>
</dbReference>
<dbReference type="GO" id="GO:0005886">
    <property type="term" value="C:plasma membrane"/>
    <property type="evidence" value="ECO:0007669"/>
    <property type="project" value="UniProtKB-SubCell"/>
</dbReference>
<keyword evidence="14" id="KW-1185">Reference proteome</keyword>
<comment type="subcellular location">
    <subcellularLocation>
        <location evidence="12">Cell membrane</location>
        <topology evidence="12">Multi-pass membrane protein</topology>
    </subcellularLocation>
    <subcellularLocation>
        <location evidence="12">Bacterial flagellum basal body</location>
    </subcellularLocation>
</comment>
<dbReference type="STRING" id="39841.SAMN05660836_00410"/>
<evidence type="ECO:0000256" key="11">
    <source>
        <dbReference type="ARBA" id="ARBA00023225"/>
    </source>
</evidence>
<keyword evidence="6 12" id="KW-1005">Bacterial flagellum biogenesis</keyword>
<dbReference type="PANTHER" id="PTHR30587:SF0">
    <property type="entry name" value="FLAGELLAR BIOSYNTHETIC PROTEIN FLIP"/>
    <property type="match status" value="1"/>
</dbReference>
<dbReference type="NCBIfam" id="NF009438">
    <property type="entry name" value="PRK12797.1"/>
    <property type="match status" value="1"/>
</dbReference>
<evidence type="ECO:0000313" key="14">
    <source>
        <dbReference type="Proteomes" id="UP000199611"/>
    </source>
</evidence>
<keyword evidence="4 12" id="KW-1003">Cell membrane</keyword>
<dbReference type="PRINTS" id="PR01302">
    <property type="entry name" value="TYPE3IMPPROT"/>
</dbReference>
<keyword evidence="13" id="KW-0966">Cell projection</keyword>
<dbReference type="Pfam" id="PF00813">
    <property type="entry name" value="FliP"/>
    <property type="match status" value="1"/>
</dbReference>
<organism evidence="13 14">
    <name type="scientific">Thermodesulforhabdus norvegica</name>
    <dbReference type="NCBI Taxonomy" id="39841"/>
    <lineage>
        <taxon>Bacteria</taxon>
        <taxon>Pseudomonadati</taxon>
        <taxon>Thermodesulfobacteriota</taxon>
        <taxon>Syntrophobacteria</taxon>
        <taxon>Syntrophobacterales</taxon>
        <taxon>Thermodesulforhabdaceae</taxon>
        <taxon>Thermodesulforhabdus</taxon>
    </lineage>
</organism>
<gene>
    <name evidence="12" type="primary">fliP</name>
    <name evidence="13" type="ORF">SAMN05660836_00410</name>
</gene>
<keyword evidence="10" id="KW-0975">Bacterial flagellum</keyword>
<dbReference type="PROSITE" id="PS01061">
    <property type="entry name" value="FLIP_2"/>
    <property type="match status" value="1"/>
</dbReference>
<keyword evidence="7 12" id="KW-0653">Protein transport</keyword>
<comment type="function">
    <text evidence="12">Plays a role in the flagellum-specific transport system.</text>
</comment>
<dbReference type="AlphaFoldDB" id="A0A1I4R5A8"/>
<evidence type="ECO:0000256" key="2">
    <source>
        <dbReference type="ARBA" id="ARBA00021714"/>
    </source>
</evidence>
<dbReference type="OrthoDB" id="9805111at2"/>
<accession>A0A1I4R5A8</accession>
<keyword evidence="3 12" id="KW-0813">Transport</keyword>
<evidence type="ECO:0000256" key="9">
    <source>
        <dbReference type="ARBA" id="ARBA00023136"/>
    </source>
</evidence>
<evidence type="ECO:0000256" key="3">
    <source>
        <dbReference type="ARBA" id="ARBA00022448"/>
    </source>
</evidence>
<evidence type="ECO:0000256" key="7">
    <source>
        <dbReference type="ARBA" id="ARBA00022927"/>
    </source>
</evidence>
<dbReference type="GO" id="GO:0044781">
    <property type="term" value="P:bacterial-type flagellum organization"/>
    <property type="evidence" value="ECO:0007669"/>
    <property type="project" value="UniProtKB-UniRule"/>
</dbReference>
<evidence type="ECO:0000256" key="4">
    <source>
        <dbReference type="ARBA" id="ARBA00022475"/>
    </source>
</evidence>
<evidence type="ECO:0000256" key="10">
    <source>
        <dbReference type="ARBA" id="ARBA00023143"/>
    </source>
</evidence>
<keyword evidence="13" id="KW-0282">Flagellum</keyword>
<reference evidence="13 14" key="1">
    <citation type="submission" date="2016-10" db="EMBL/GenBank/DDBJ databases">
        <authorList>
            <person name="de Groot N.N."/>
        </authorList>
    </citation>
    <scope>NUCLEOTIDE SEQUENCE [LARGE SCALE GENOMIC DNA]</scope>
    <source>
        <strain evidence="13 14">DSM 9990</strain>
    </source>
</reference>
<dbReference type="GO" id="GO:0009306">
    <property type="term" value="P:protein secretion"/>
    <property type="evidence" value="ECO:0007669"/>
    <property type="project" value="UniProtKB-UniRule"/>
</dbReference>
<proteinExistence type="inferred from homology"/>
<dbReference type="PROSITE" id="PS01060">
    <property type="entry name" value="FLIP_1"/>
    <property type="match status" value="1"/>
</dbReference>
<sequence length="261" mass="29114">MGVRHFCPRGIAKAFSIFLLAFAIALLAFRISPAAELNVPPLTLNLNAQDGPKQLSTVLQIVIILTILSVAPAILLMTTSFTRLVIAFSFLRHALGTQQSPPNQVIVSLALFLTFFIMKPVWEKAYHEAYVPYREGRISGEEFLQDIQRPFREFMLKHTREKDLALFVSLSSKSKPRSPDELPLTVVIPAFAISEITTAFEIGFLLYIPFLILDMVVASILLSMGMMMLPPVMISLPFKIMLFVLVDGWNLLVGSLVKSFG</sequence>
<keyword evidence="13" id="KW-0969">Cilium</keyword>
<feature type="transmembrane region" description="Helical" evidence="12">
    <location>
        <begin position="204"/>
        <end position="224"/>
    </location>
</feature>
<evidence type="ECO:0000256" key="6">
    <source>
        <dbReference type="ARBA" id="ARBA00022795"/>
    </source>
</evidence>
<dbReference type="PRINTS" id="PR00951">
    <property type="entry name" value="FLGBIOSNFLIP"/>
</dbReference>
<comment type="caution">
    <text evidence="12">Lacks conserved residue(s) required for the propagation of feature annotation.</text>
</comment>
<feature type="transmembrane region" description="Helical" evidence="12">
    <location>
        <begin position="236"/>
        <end position="257"/>
    </location>
</feature>
<protein>
    <recommendedName>
        <fullName evidence="2 12">Flagellar biosynthetic protein FliP</fullName>
    </recommendedName>
</protein>